<protein>
    <submittedName>
        <fullName evidence="1">Uncharacterized protein</fullName>
    </submittedName>
</protein>
<sequence length="112" mass="12538">MTMLLRIRGVWLRATEMPQYRCSAHAYKQAIREETSLQQTDTHLPLLIQSFSASARLPQLRVFIAGDRCCHCSSVPSARHLPKRDASGRIHLSWCHTCFVSGGCVLSMAAPI</sequence>
<organism evidence="1 2">
    <name type="scientific">Eragrostis curvula</name>
    <name type="common">weeping love grass</name>
    <dbReference type="NCBI Taxonomy" id="38414"/>
    <lineage>
        <taxon>Eukaryota</taxon>
        <taxon>Viridiplantae</taxon>
        <taxon>Streptophyta</taxon>
        <taxon>Embryophyta</taxon>
        <taxon>Tracheophyta</taxon>
        <taxon>Spermatophyta</taxon>
        <taxon>Magnoliopsida</taxon>
        <taxon>Liliopsida</taxon>
        <taxon>Poales</taxon>
        <taxon>Poaceae</taxon>
        <taxon>PACMAD clade</taxon>
        <taxon>Chloridoideae</taxon>
        <taxon>Eragrostideae</taxon>
        <taxon>Eragrostidinae</taxon>
        <taxon>Eragrostis</taxon>
    </lineage>
</organism>
<dbReference type="AlphaFoldDB" id="A0A5J9TCG3"/>
<gene>
    <name evidence="1" type="ORF">EJB05_42493</name>
</gene>
<evidence type="ECO:0000313" key="2">
    <source>
        <dbReference type="Proteomes" id="UP000324897"/>
    </source>
</evidence>
<dbReference type="Proteomes" id="UP000324897">
    <property type="component" value="Chromosome 3"/>
</dbReference>
<proteinExistence type="predicted"/>
<dbReference type="EMBL" id="RWGY01000039">
    <property type="protein sequence ID" value="TVU09053.1"/>
    <property type="molecule type" value="Genomic_DNA"/>
</dbReference>
<keyword evidence="2" id="KW-1185">Reference proteome</keyword>
<dbReference type="Gramene" id="TVU09053">
    <property type="protein sequence ID" value="TVU09053"/>
    <property type="gene ID" value="EJB05_42493"/>
</dbReference>
<accession>A0A5J9TCG3</accession>
<comment type="caution">
    <text evidence="1">The sequence shown here is derived from an EMBL/GenBank/DDBJ whole genome shotgun (WGS) entry which is preliminary data.</text>
</comment>
<evidence type="ECO:0000313" key="1">
    <source>
        <dbReference type="EMBL" id="TVU09053.1"/>
    </source>
</evidence>
<name>A0A5J9TCG3_9POAL</name>
<reference evidence="1 2" key="1">
    <citation type="journal article" date="2019" name="Sci. Rep.">
        <title>A high-quality genome of Eragrostis curvula grass provides insights into Poaceae evolution and supports new strategies to enhance forage quality.</title>
        <authorList>
            <person name="Carballo J."/>
            <person name="Santos B.A.C.M."/>
            <person name="Zappacosta D."/>
            <person name="Garbus I."/>
            <person name="Selva J.P."/>
            <person name="Gallo C.A."/>
            <person name="Diaz A."/>
            <person name="Albertini E."/>
            <person name="Caccamo M."/>
            <person name="Echenique V."/>
        </authorList>
    </citation>
    <scope>NUCLEOTIDE SEQUENCE [LARGE SCALE GENOMIC DNA]</scope>
    <source>
        <strain evidence="2">cv. Victoria</strain>
        <tissue evidence="1">Leaf</tissue>
    </source>
</reference>